<protein>
    <submittedName>
        <fullName evidence="1">Uncharacterized protein</fullName>
    </submittedName>
</protein>
<gene>
    <name evidence="1" type="ORF">METZ01_LOCUS455960</name>
</gene>
<evidence type="ECO:0000313" key="1">
    <source>
        <dbReference type="EMBL" id="SVE03106.1"/>
    </source>
</evidence>
<name>A0A383A5E0_9ZZZZ</name>
<feature type="non-terminal residue" evidence="1">
    <location>
        <position position="26"/>
    </location>
</feature>
<dbReference type="EMBL" id="UINC01189425">
    <property type="protein sequence ID" value="SVE03106.1"/>
    <property type="molecule type" value="Genomic_DNA"/>
</dbReference>
<sequence length="26" mass="3067">MMKKWITPLFVLFPIIAFSQDAQEPD</sequence>
<accession>A0A383A5E0</accession>
<reference evidence="1" key="1">
    <citation type="submission" date="2018-05" db="EMBL/GenBank/DDBJ databases">
        <authorList>
            <person name="Lanie J.A."/>
            <person name="Ng W.-L."/>
            <person name="Kazmierczak K.M."/>
            <person name="Andrzejewski T.M."/>
            <person name="Davidsen T.M."/>
            <person name="Wayne K.J."/>
            <person name="Tettelin H."/>
            <person name="Glass J.I."/>
            <person name="Rusch D."/>
            <person name="Podicherti R."/>
            <person name="Tsui H.-C.T."/>
            <person name="Winkler M.E."/>
        </authorList>
    </citation>
    <scope>NUCLEOTIDE SEQUENCE</scope>
</reference>
<organism evidence="1">
    <name type="scientific">marine metagenome</name>
    <dbReference type="NCBI Taxonomy" id="408172"/>
    <lineage>
        <taxon>unclassified sequences</taxon>
        <taxon>metagenomes</taxon>
        <taxon>ecological metagenomes</taxon>
    </lineage>
</organism>
<dbReference type="AlphaFoldDB" id="A0A383A5E0"/>
<proteinExistence type="predicted"/>